<dbReference type="GO" id="GO:0008270">
    <property type="term" value="F:zinc ion binding"/>
    <property type="evidence" value="ECO:0007669"/>
    <property type="project" value="UniProtKB-KW"/>
</dbReference>
<evidence type="ECO:0000256" key="2">
    <source>
        <dbReference type="ARBA" id="ARBA00022771"/>
    </source>
</evidence>
<dbReference type="SUPFAM" id="SSF57850">
    <property type="entry name" value="RING/U-box"/>
    <property type="match status" value="1"/>
</dbReference>
<dbReference type="Pfam" id="PF00569">
    <property type="entry name" value="ZZ"/>
    <property type="match status" value="1"/>
</dbReference>
<evidence type="ECO:0000313" key="5">
    <source>
        <dbReference type="EMBL" id="GMR54848.1"/>
    </source>
</evidence>
<accession>A0AAN5D1L4</accession>
<protein>
    <recommendedName>
        <fullName evidence="4">ZZ-type domain-containing protein</fullName>
    </recommendedName>
</protein>
<dbReference type="EMBL" id="BTRK01000005">
    <property type="protein sequence ID" value="GMR54848.1"/>
    <property type="molecule type" value="Genomic_DNA"/>
</dbReference>
<dbReference type="InterPro" id="IPR000433">
    <property type="entry name" value="Znf_ZZ"/>
</dbReference>
<dbReference type="CDD" id="cd02340">
    <property type="entry name" value="ZZ_NBR1_like"/>
    <property type="match status" value="1"/>
</dbReference>
<dbReference type="AlphaFoldDB" id="A0AAN5D1L4"/>
<dbReference type="Proteomes" id="UP001328107">
    <property type="component" value="Unassembled WGS sequence"/>
</dbReference>
<dbReference type="SMART" id="SM00291">
    <property type="entry name" value="ZnF_ZZ"/>
    <property type="match status" value="1"/>
</dbReference>
<dbReference type="Gene3D" id="3.30.60.90">
    <property type="match status" value="1"/>
</dbReference>
<evidence type="ECO:0000256" key="3">
    <source>
        <dbReference type="ARBA" id="ARBA00022833"/>
    </source>
</evidence>
<keyword evidence="3" id="KW-0862">Zinc</keyword>
<sequence length="221" mass="24999">MADTCEKSDNAITAEYQEKLAKQEAIILALQTELKNTTNSFRTALGLKNQKIRELEEQNSRPKAEKQEEFNITLTYQMENMQSKLDNMDRTLNSNARVFKEHCSALASNAARMMESQAKQSENIFGEERVDVTDEESAASWNGLPCLCDGRHCYLAPSNGGRYKCTICNDFDLCSVCFGKSRHPNHVFIHLRDSKAEYPPTIQVSSMPSMTPFEPRPTLDS</sequence>
<keyword evidence="2" id="KW-0863">Zinc-finger</keyword>
<reference evidence="6" key="1">
    <citation type="submission" date="2022-10" db="EMBL/GenBank/DDBJ databases">
        <title>Genome assembly of Pristionchus species.</title>
        <authorList>
            <person name="Yoshida K."/>
            <person name="Sommer R.J."/>
        </authorList>
    </citation>
    <scope>NUCLEOTIDE SEQUENCE [LARGE SCALE GENOMIC DNA]</scope>
    <source>
        <strain evidence="6">RS5460</strain>
    </source>
</reference>
<keyword evidence="1" id="KW-0479">Metal-binding</keyword>
<evidence type="ECO:0000259" key="4">
    <source>
        <dbReference type="SMART" id="SM00291"/>
    </source>
</evidence>
<dbReference type="InterPro" id="IPR052260">
    <property type="entry name" value="Autophagy_Rcpt_SigReg"/>
</dbReference>
<feature type="domain" description="ZZ-type" evidence="4">
    <location>
        <begin position="142"/>
        <end position="188"/>
    </location>
</feature>
<proteinExistence type="predicted"/>
<gene>
    <name evidence="5" type="ORF">PMAYCL1PPCAC_25043</name>
</gene>
<evidence type="ECO:0000256" key="1">
    <source>
        <dbReference type="ARBA" id="ARBA00022723"/>
    </source>
</evidence>
<dbReference type="InterPro" id="IPR043145">
    <property type="entry name" value="Znf_ZZ_sf"/>
</dbReference>
<dbReference type="PANTHER" id="PTHR15090:SF8">
    <property type="entry name" value="ZZ-TYPE ZINC FINGER-CONTAINING PROTEIN"/>
    <property type="match status" value="1"/>
</dbReference>
<evidence type="ECO:0000313" key="6">
    <source>
        <dbReference type="Proteomes" id="UP001328107"/>
    </source>
</evidence>
<dbReference type="PANTHER" id="PTHR15090">
    <property type="entry name" value="SEQUESTOSOME 1-RELATED"/>
    <property type="match status" value="1"/>
</dbReference>
<organism evidence="5 6">
    <name type="scientific">Pristionchus mayeri</name>
    <dbReference type="NCBI Taxonomy" id="1317129"/>
    <lineage>
        <taxon>Eukaryota</taxon>
        <taxon>Metazoa</taxon>
        <taxon>Ecdysozoa</taxon>
        <taxon>Nematoda</taxon>
        <taxon>Chromadorea</taxon>
        <taxon>Rhabditida</taxon>
        <taxon>Rhabditina</taxon>
        <taxon>Diplogasteromorpha</taxon>
        <taxon>Diplogasteroidea</taxon>
        <taxon>Neodiplogasteridae</taxon>
        <taxon>Pristionchus</taxon>
    </lineage>
</organism>
<keyword evidence="6" id="KW-1185">Reference proteome</keyword>
<comment type="caution">
    <text evidence="5">The sequence shown here is derived from an EMBL/GenBank/DDBJ whole genome shotgun (WGS) entry which is preliminary data.</text>
</comment>
<name>A0AAN5D1L4_9BILA</name>